<accession>A0A1W2TCR8</accession>
<evidence type="ECO:0000313" key="2">
    <source>
        <dbReference type="Proteomes" id="UP000054516"/>
    </source>
</evidence>
<protein>
    <submittedName>
        <fullName evidence="1">Putative indole-diterpene biosynthesis protein</fullName>
    </submittedName>
</protein>
<name>A0A1W2TCR8_ROSNE</name>
<dbReference type="Proteomes" id="UP000054516">
    <property type="component" value="Unassembled WGS sequence"/>
</dbReference>
<sequence length="305" mass="33507">MGSNTRANPLSGLQRLSPAVYLLHPRDSPQSPEDSAAGRPADPRLVLLLGWMDARDGHLVQYVRKYQELYPSSPILLVKSRLAALVWPSIGSRDSAPAVDLIRTILKEAGVHDSTAPPRLLIHALSGGGSCSLYHLYNHFSSHQGSRDAGGQAEGVSEPTSLPNHVTLFDSIPGIWSYQFNVNVLTASSKPGWGRLLVLPVAHLVALTCWVLIRVFGVPDNQATWSTAHNDPARNREVRRTYLYSHDDKICPSTSVEKHAAEAISKGFDVKLELFNGSGHVAHMRSDSNRYWRIVGETWQGASRL</sequence>
<gene>
    <name evidence="1" type="ORF">SAMD00023353_1400560</name>
</gene>
<dbReference type="SUPFAM" id="SSF53474">
    <property type="entry name" value="alpha/beta-Hydrolases"/>
    <property type="match status" value="1"/>
</dbReference>
<dbReference type="InterPro" id="IPR008547">
    <property type="entry name" value="DUF829_TMEM53"/>
</dbReference>
<dbReference type="PANTHER" id="PTHR12265">
    <property type="entry name" value="TRANSMEMBRANE PROTEIN 53"/>
    <property type="match status" value="1"/>
</dbReference>
<reference evidence="1" key="1">
    <citation type="submission" date="2016-03" db="EMBL/GenBank/DDBJ databases">
        <title>Draft genome sequence of Rosellinia necatrix.</title>
        <authorList>
            <person name="Kanematsu S."/>
        </authorList>
    </citation>
    <scope>NUCLEOTIDE SEQUENCE [LARGE SCALE GENOMIC DNA]</scope>
    <source>
        <strain evidence="1">W97</strain>
    </source>
</reference>
<dbReference type="PANTHER" id="PTHR12265:SF40">
    <property type="entry name" value="DUF829-DOMAIN-CONTAINING PROTEIN"/>
    <property type="match status" value="1"/>
</dbReference>
<dbReference type="EMBL" id="DF977459">
    <property type="protein sequence ID" value="GAP85768.1"/>
    <property type="molecule type" value="Genomic_DNA"/>
</dbReference>
<dbReference type="InterPro" id="IPR029058">
    <property type="entry name" value="AB_hydrolase_fold"/>
</dbReference>
<organism evidence="1">
    <name type="scientific">Rosellinia necatrix</name>
    <name type="common">White root-rot fungus</name>
    <dbReference type="NCBI Taxonomy" id="77044"/>
    <lineage>
        <taxon>Eukaryota</taxon>
        <taxon>Fungi</taxon>
        <taxon>Dikarya</taxon>
        <taxon>Ascomycota</taxon>
        <taxon>Pezizomycotina</taxon>
        <taxon>Sordariomycetes</taxon>
        <taxon>Xylariomycetidae</taxon>
        <taxon>Xylariales</taxon>
        <taxon>Xylariaceae</taxon>
        <taxon>Rosellinia</taxon>
    </lineage>
</organism>
<dbReference type="OMA" id="KYVDKHK"/>
<evidence type="ECO:0000313" key="1">
    <source>
        <dbReference type="EMBL" id="GAP85768.1"/>
    </source>
</evidence>
<keyword evidence="2" id="KW-1185">Reference proteome</keyword>
<dbReference type="AlphaFoldDB" id="A0A1W2TCR8"/>
<dbReference type="OrthoDB" id="77878at2759"/>
<proteinExistence type="predicted"/>
<dbReference type="Pfam" id="PF05705">
    <property type="entry name" value="DUF829"/>
    <property type="match status" value="1"/>
</dbReference>